<sequence length="616" mass="67003">MGPCSGKKQWYVCSQGPFQGCCSVDPCSAGGVCPDDDDATTVTSISTSTKVHTVTPTKPVSSKQSTFETSTTTTSRLETSNTPGTTTASTTSTSSTSTGTGTSVADNVNADAETGHGTPVGAIVGGVIGGIAFLILLAIALCIAYRRGKKRVRQFTFLRSPHTDIFKETTFDTDNKPPQNDTTTTEQVTHAPTKKEKAETSSLLTPTDYSTNGTTPISPTSTAAELDAFHLYPPQSPYTLFTHPNASTPEPSDTGVYTPRAELPAQPTRELINIPHDQRQSLNQSISSQGPTHAELPAQPCRELINVDECVTRANSPPVVTTDGVVLSANFDTSASPEADVLSTHVVRFLAQYQGGDYVKGWAELWDKGDLIDWDKGFPNPALEDTLIQRRSIIGDPVVKDAGGSQYRRKALVPGCGRGVDVLLLASFGYDAYGLEYSHSAVETCKKEESERGGRYPIRNLEFGRGSVTFVQGDFFDDAWLDALGLLPNAFDLVYDHSFFCALDPSLRSRWALRQTQLLVPNGHLVCLEYPRHRNTSEMGPPWTASSEDYWKHLTQPGEEVFNSKNNPIDSGLVRVAHWQPDRTHENGKDASGNIQDRVAIWCRSDKARKRVCKDC</sequence>
<evidence type="ECO:0000313" key="8">
    <source>
        <dbReference type="Proteomes" id="UP000596276"/>
    </source>
</evidence>
<dbReference type="Gene3D" id="3.40.50.150">
    <property type="entry name" value="Vaccinia Virus protein VP39"/>
    <property type="match status" value="1"/>
</dbReference>
<proteinExistence type="predicted"/>
<keyword evidence="3" id="KW-0808">Transferase</keyword>
<feature type="compositionally biased region" description="Low complexity" evidence="5">
    <location>
        <begin position="47"/>
        <end position="103"/>
    </location>
</feature>
<keyword evidence="6" id="KW-1133">Transmembrane helix</keyword>
<keyword evidence="6" id="KW-0472">Membrane</keyword>
<dbReference type="InterPro" id="IPR008854">
    <property type="entry name" value="TPMT"/>
</dbReference>
<keyword evidence="8" id="KW-1185">Reference proteome</keyword>
<keyword evidence="6" id="KW-0812">Transmembrane</keyword>
<evidence type="ECO:0000256" key="5">
    <source>
        <dbReference type="SAM" id="MobiDB-lite"/>
    </source>
</evidence>
<dbReference type="PANTHER" id="PTHR32183:SF6">
    <property type="entry name" value="CYSTEINE SULFINATE DESULFINASE_CYSTEINE DESULFURASE AND RELATED ENZYMES"/>
    <property type="match status" value="1"/>
</dbReference>
<dbReference type="VEuPathDB" id="FungiDB:AFLA_010246"/>
<evidence type="ECO:0000256" key="2">
    <source>
        <dbReference type="ARBA" id="ARBA00022603"/>
    </source>
</evidence>
<keyword evidence="2 7" id="KW-0489">Methyltransferase</keyword>
<feature type="region of interest" description="Disordered" evidence="5">
    <location>
        <begin position="168"/>
        <end position="214"/>
    </location>
</feature>
<dbReference type="Proteomes" id="UP000596276">
    <property type="component" value="Chromosome 6"/>
</dbReference>
<keyword evidence="4" id="KW-0949">S-adenosyl-L-methionine</keyword>
<dbReference type="GO" id="GO:0032259">
    <property type="term" value="P:methylation"/>
    <property type="evidence" value="ECO:0007669"/>
    <property type="project" value="UniProtKB-KW"/>
</dbReference>
<accession>A0A7U2N2X1</accession>
<dbReference type="Pfam" id="PF05724">
    <property type="entry name" value="TPMT"/>
    <property type="match status" value="1"/>
</dbReference>
<feature type="compositionally biased region" description="Polar residues" evidence="5">
    <location>
        <begin position="176"/>
        <end position="190"/>
    </location>
</feature>
<dbReference type="PROSITE" id="PS51585">
    <property type="entry name" value="SAM_MT_TPMT"/>
    <property type="match status" value="1"/>
</dbReference>
<feature type="compositionally biased region" description="Polar residues" evidence="5">
    <location>
        <begin position="200"/>
        <end position="214"/>
    </location>
</feature>
<protein>
    <submittedName>
        <fullName evidence="7">S-adenosyl-L-methionine-dependent methyltransferase</fullName>
    </submittedName>
</protein>
<dbReference type="CDD" id="cd02440">
    <property type="entry name" value="AdoMet_MTases"/>
    <property type="match status" value="1"/>
</dbReference>
<dbReference type="SUPFAM" id="SSF53335">
    <property type="entry name" value="S-adenosyl-L-methionine-dependent methyltransferases"/>
    <property type="match status" value="1"/>
</dbReference>
<name>A0A7U2N2X1_ASPFN</name>
<evidence type="ECO:0000256" key="6">
    <source>
        <dbReference type="SAM" id="Phobius"/>
    </source>
</evidence>
<evidence type="ECO:0000256" key="1">
    <source>
        <dbReference type="ARBA" id="ARBA00022553"/>
    </source>
</evidence>
<dbReference type="EMBL" id="CP044623">
    <property type="protein sequence ID" value="QRD94551.1"/>
    <property type="molecule type" value="Genomic_DNA"/>
</dbReference>
<keyword evidence="1" id="KW-0597">Phosphoprotein</keyword>
<dbReference type="GO" id="GO:0008757">
    <property type="term" value="F:S-adenosylmethionine-dependent methyltransferase activity"/>
    <property type="evidence" value="ECO:0007669"/>
    <property type="project" value="InterPro"/>
</dbReference>
<evidence type="ECO:0000256" key="3">
    <source>
        <dbReference type="ARBA" id="ARBA00022679"/>
    </source>
</evidence>
<organism evidence="7 8">
    <name type="scientific">Aspergillus flavus (strain ATCC 200026 / FGSC A1120 / IAM 13836 / NRRL 3357 / JCM 12722 / SRRC 167)</name>
    <dbReference type="NCBI Taxonomy" id="332952"/>
    <lineage>
        <taxon>Eukaryota</taxon>
        <taxon>Fungi</taxon>
        <taxon>Dikarya</taxon>
        <taxon>Ascomycota</taxon>
        <taxon>Pezizomycotina</taxon>
        <taxon>Eurotiomycetes</taxon>
        <taxon>Eurotiomycetidae</taxon>
        <taxon>Eurotiales</taxon>
        <taxon>Aspergillaceae</taxon>
        <taxon>Aspergillus</taxon>
        <taxon>Aspergillus subgen. Circumdati</taxon>
    </lineage>
</organism>
<feature type="transmembrane region" description="Helical" evidence="6">
    <location>
        <begin position="122"/>
        <end position="145"/>
    </location>
</feature>
<dbReference type="PANTHER" id="PTHR32183">
    <property type="match status" value="1"/>
</dbReference>
<evidence type="ECO:0000313" key="7">
    <source>
        <dbReference type="EMBL" id="QRD94551.1"/>
    </source>
</evidence>
<reference evidence="8" key="1">
    <citation type="journal article" date="2021" name="G3 (Bethesda)">
        <title>Chromosome assembled and annotated genome sequence of Aspergillus flavus NRRL 3357.</title>
        <authorList>
            <person name="Skerker J.M."/>
            <person name="Pianalto K.M."/>
            <person name="Mondo S.J."/>
            <person name="Yang K."/>
            <person name="Arkin A.P."/>
            <person name="Keller N.P."/>
            <person name="Grigoriev I.V."/>
            <person name="Louise Glass N.L."/>
        </authorList>
    </citation>
    <scope>NUCLEOTIDE SEQUENCE [LARGE SCALE GENOMIC DNA]</scope>
    <source>
        <strain evidence="8">ATCC 200026 / FGSC A1120 / IAM 13836 / NRRL 3357 / JCM 12722 / SRRC 167</strain>
    </source>
</reference>
<evidence type="ECO:0000256" key="4">
    <source>
        <dbReference type="ARBA" id="ARBA00022691"/>
    </source>
</evidence>
<gene>
    <name evidence="7" type="ORF">F9C07_2096538</name>
</gene>
<feature type="region of interest" description="Disordered" evidence="5">
    <location>
        <begin position="47"/>
        <end position="105"/>
    </location>
</feature>
<dbReference type="AlphaFoldDB" id="A0A7U2N2X1"/>
<dbReference type="InterPro" id="IPR029063">
    <property type="entry name" value="SAM-dependent_MTases_sf"/>
</dbReference>
<dbReference type="VEuPathDB" id="FungiDB:F9C07_2096538"/>